<dbReference type="KEGG" id="rge:RGE_02090"/>
<comment type="similarity">
    <text evidence="1">Belongs to the peptidase S49 family.</text>
</comment>
<dbReference type="InterPro" id="IPR047217">
    <property type="entry name" value="S49_SppA_67K_type_N"/>
</dbReference>
<dbReference type="Pfam" id="PF01343">
    <property type="entry name" value="Peptidase_S49"/>
    <property type="match status" value="2"/>
</dbReference>
<evidence type="ECO:0000259" key="7">
    <source>
        <dbReference type="Pfam" id="PF01343"/>
    </source>
</evidence>
<dbReference type="Proteomes" id="UP000007883">
    <property type="component" value="Chromosome"/>
</dbReference>
<dbReference type="NCBIfam" id="TIGR00705">
    <property type="entry name" value="SppA_67K"/>
    <property type="match status" value="1"/>
</dbReference>
<dbReference type="GO" id="GO:0006465">
    <property type="term" value="P:signal peptide processing"/>
    <property type="evidence" value="ECO:0007669"/>
    <property type="project" value="InterPro"/>
</dbReference>
<dbReference type="PANTHER" id="PTHR33209">
    <property type="entry name" value="PROTEASE 4"/>
    <property type="match status" value="1"/>
</dbReference>
<dbReference type="InterPro" id="IPR002142">
    <property type="entry name" value="Peptidase_S49"/>
</dbReference>
<name>I0HKL7_RUBGI</name>
<dbReference type="GO" id="GO:0008236">
    <property type="term" value="F:serine-type peptidase activity"/>
    <property type="evidence" value="ECO:0007669"/>
    <property type="project" value="UniProtKB-KW"/>
</dbReference>
<dbReference type="AlphaFoldDB" id="I0HKL7"/>
<keyword evidence="6" id="KW-1133">Transmembrane helix</keyword>
<keyword evidence="6" id="KW-0472">Membrane</keyword>
<feature type="active site" description="Nucleophile" evidence="5">
    <location>
        <position position="404"/>
    </location>
</feature>
<reference evidence="8 9" key="1">
    <citation type="journal article" date="2012" name="J. Bacteriol.">
        <title>Complete genome sequence of phototrophic betaproteobacterium Rubrivivax gelatinosus IL144.</title>
        <authorList>
            <person name="Nagashima S."/>
            <person name="Kamimura A."/>
            <person name="Shimizu T."/>
            <person name="Nakamura-isaki S."/>
            <person name="Aono E."/>
            <person name="Sakamoto K."/>
            <person name="Ichikawa N."/>
            <person name="Nakazawa H."/>
            <person name="Sekine M."/>
            <person name="Yamazaki S."/>
            <person name="Fujita N."/>
            <person name="Shimada K."/>
            <person name="Hanada S."/>
            <person name="Nagashima K.V.P."/>
        </authorList>
    </citation>
    <scope>NUCLEOTIDE SEQUENCE [LARGE SCALE GENOMIC DNA]</scope>
    <source>
        <strain evidence="9">NBRC 100245 / IL144</strain>
    </source>
</reference>
<dbReference type="CDD" id="cd07018">
    <property type="entry name" value="S49_SppA_67K_type"/>
    <property type="match status" value="1"/>
</dbReference>
<dbReference type="InterPro" id="IPR029045">
    <property type="entry name" value="ClpP/crotonase-like_dom_sf"/>
</dbReference>
<sequence>MADETKPRSRTMRVLRGLWWLVDTGRRAILNLLLLAVIAAVAWTLLHRGPPPLADKTVLVLNPHGPVREQFSGSLRDNALQKARGSELEQTRLRDLLTALDAAATDQRISSALLMLDDFAGAGLPTLRELASAIDRFRASGKKVVAWGSNYDQRQYYLAAHADEVWLHPMGGVEINGYGGRRTYFKDALDQLGVTAHVVRAGRFKNAAETFSASGPSPETDEADRALYGGLWADYAAAVEHARRLPAGSLDRAIAELPERLASAGGDGAKLAAREGLIDAMKTRDQLRAALIARGERDGETFRQIGFADYAARFTAPMTGPKVAVVVAEGPIVDGEAGPGTIGGLSTAALVRRARDDAAVRAVVLRVNSPGGSAFGSELIRRELELTRSAGKPVIVSMGDVAASGGFWISTAADAIVADPATITGSIGVIAVLPTAERALERLGLRTEGYRTSWAVDAYDPRSPLDPRLEQVLQTSIGHVYGQFLDRVAAARKTTPERIDEIGQGRVWSGAQARERGLVDRTGGLRDALALAAARAKLAPGYRVQYVEREPGRAERLMEWFGGLTGTTLGDLLQPALQAALPPPLPAPLAELKQQTAWLLQSSDGRRPAAMAHCLCTPP</sequence>
<evidence type="ECO:0000256" key="3">
    <source>
        <dbReference type="ARBA" id="ARBA00022801"/>
    </source>
</evidence>
<evidence type="ECO:0000256" key="6">
    <source>
        <dbReference type="SAM" id="Phobius"/>
    </source>
</evidence>
<keyword evidence="6" id="KW-0812">Transmembrane</keyword>
<accession>I0HKL7</accession>
<evidence type="ECO:0000256" key="1">
    <source>
        <dbReference type="ARBA" id="ARBA00008683"/>
    </source>
</evidence>
<organism evidence="8 9">
    <name type="scientific">Rubrivivax gelatinosus (strain NBRC 100245 / IL144)</name>
    <dbReference type="NCBI Taxonomy" id="983917"/>
    <lineage>
        <taxon>Bacteria</taxon>
        <taxon>Pseudomonadati</taxon>
        <taxon>Pseudomonadota</taxon>
        <taxon>Betaproteobacteria</taxon>
        <taxon>Burkholderiales</taxon>
        <taxon>Sphaerotilaceae</taxon>
        <taxon>Rubrivivax</taxon>
    </lineage>
</organism>
<dbReference type="SUPFAM" id="SSF52096">
    <property type="entry name" value="ClpP/crotonase"/>
    <property type="match status" value="2"/>
</dbReference>
<evidence type="ECO:0000256" key="2">
    <source>
        <dbReference type="ARBA" id="ARBA00022670"/>
    </source>
</evidence>
<evidence type="ECO:0000256" key="4">
    <source>
        <dbReference type="ARBA" id="ARBA00022825"/>
    </source>
</evidence>
<evidence type="ECO:0000313" key="9">
    <source>
        <dbReference type="Proteomes" id="UP000007883"/>
    </source>
</evidence>
<dbReference type="RefSeq" id="WP_014426446.1">
    <property type="nucleotide sequence ID" value="NC_017075.1"/>
</dbReference>
<dbReference type="GO" id="GO:0016020">
    <property type="term" value="C:membrane"/>
    <property type="evidence" value="ECO:0007669"/>
    <property type="project" value="InterPro"/>
</dbReference>
<feature type="domain" description="Peptidase S49" evidence="7">
    <location>
        <begin position="388"/>
        <end position="538"/>
    </location>
</feature>
<keyword evidence="9" id="KW-1185">Reference proteome</keyword>
<dbReference type="PANTHER" id="PTHR33209:SF1">
    <property type="entry name" value="PEPTIDASE S49 DOMAIN-CONTAINING PROTEIN"/>
    <property type="match status" value="1"/>
</dbReference>
<dbReference type="PATRIC" id="fig|983917.3.peg.204"/>
<dbReference type="PIRSF" id="PIRSF001217">
    <property type="entry name" value="Protease_4_SppA"/>
    <property type="match status" value="1"/>
</dbReference>
<dbReference type="eggNOG" id="COG0616">
    <property type="taxonomic scope" value="Bacteria"/>
</dbReference>
<gene>
    <name evidence="8" type="primary">sppA</name>
    <name evidence="8" type="ordered locus">RGE_02090</name>
</gene>
<dbReference type="HOGENOM" id="CLU_008856_1_1_4"/>
<protein>
    <submittedName>
        <fullName evidence="8">Protease 4 SppA</fullName>
    </submittedName>
</protein>
<keyword evidence="3" id="KW-0378">Hydrolase</keyword>
<feature type="active site" description="Proton donor/acceptor" evidence="5">
    <location>
        <position position="205"/>
    </location>
</feature>
<evidence type="ECO:0000313" key="8">
    <source>
        <dbReference type="EMBL" id="BAL93554.1"/>
    </source>
</evidence>
<dbReference type="InterPro" id="IPR047272">
    <property type="entry name" value="S49_SppA_C"/>
</dbReference>
<keyword evidence="2 8" id="KW-0645">Protease</keyword>
<dbReference type="EMBL" id="AP012320">
    <property type="protein sequence ID" value="BAL93554.1"/>
    <property type="molecule type" value="Genomic_DNA"/>
</dbReference>
<dbReference type="Gene3D" id="3.90.226.10">
    <property type="entry name" value="2-enoyl-CoA Hydratase, Chain A, domain 1"/>
    <property type="match status" value="3"/>
</dbReference>
<dbReference type="InterPro" id="IPR004634">
    <property type="entry name" value="Pept_S49_pIV"/>
</dbReference>
<feature type="transmembrane region" description="Helical" evidence="6">
    <location>
        <begin position="28"/>
        <end position="46"/>
    </location>
</feature>
<evidence type="ECO:0000256" key="5">
    <source>
        <dbReference type="PIRSR" id="PIRSR001217-1"/>
    </source>
</evidence>
<dbReference type="STRING" id="983917.RGE_02090"/>
<dbReference type="CDD" id="cd07023">
    <property type="entry name" value="S49_Sppa_N_C"/>
    <property type="match status" value="1"/>
</dbReference>
<feature type="domain" description="Peptidase S49" evidence="7">
    <location>
        <begin position="137"/>
        <end position="289"/>
    </location>
</feature>
<keyword evidence="4" id="KW-0720">Serine protease</keyword>
<proteinExistence type="inferred from homology"/>